<feature type="repeat" description="Solcar" evidence="6">
    <location>
        <begin position="225"/>
        <end position="309"/>
    </location>
</feature>
<feature type="repeat" description="Solcar" evidence="6">
    <location>
        <begin position="123"/>
        <end position="206"/>
    </location>
</feature>
<dbReference type="GO" id="GO:0055085">
    <property type="term" value="P:transmembrane transport"/>
    <property type="evidence" value="ECO:0007669"/>
    <property type="project" value="InterPro"/>
</dbReference>
<dbReference type="InterPro" id="IPR018108">
    <property type="entry name" value="MCP_transmembrane"/>
</dbReference>
<name>A0AAD2JMC9_9STRA</name>
<evidence type="ECO:0000256" key="3">
    <source>
        <dbReference type="ARBA" id="ARBA00022692"/>
    </source>
</evidence>
<sequence>MTAMAQSRKSHRGRRQFSTCLLLLLTLTHSVGSDAGALPLGRTAASIATASGSNSNNPENNVCLSNMKNKNGQCVIPRGGSSAARASDPGTLSESLKVLGITGAMVYLKDQFSTAAAEWWVGAQTTRFLLAGAVAGIVSRTAVSPLEVVATAQMVRGGNKGLVGELSSLWASEGLKGFFKGNGANCLKVAPTRGVQFFAFEKFKLSLVKWKRQSMGVAEDADVSLSPLERLVAGGFAGMVASSMVYPIEVVKTMLTMYPGKYAGIGAAFRGLLAEVGPRGLYAGLTPTLIAMFPYVGVEFMIYETSKIAIEAFLKEKSEDGAFVALPVIISLGLGALAGAAAQTSAHPLDVVRKRLQVQGINGNPVLYKNTFDCFAGVINKEGFTALYKGLGPACVATIPGTGIAYITYEFMKGVLNLSSV</sequence>
<feature type="chain" id="PRO_5042094367" description="Mitochondrial carrier protein" evidence="8">
    <location>
        <begin position="33"/>
        <end position="421"/>
    </location>
</feature>
<evidence type="ECO:0000313" key="10">
    <source>
        <dbReference type="Proteomes" id="UP001295423"/>
    </source>
</evidence>
<evidence type="ECO:0000256" key="5">
    <source>
        <dbReference type="ARBA" id="ARBA00023136"/>
    </source>
</evidence>
<keyword evidence="5 6" id="KW-0472">Membrane</keyword>
<evidence type="ECO:0000313" key="9">
    <source>
        <dbReference type="EMBL" id="CAJ1964327.1"/>
    </source>
</evidence>
<proteinExistence type="inferred from homology"/>
<organism evidence="9 10">
    <name type="scientific">Cylindrotheca closterium</name>
    <dbReference type="NCBI Taxonomy" id="2856"/>
    <lineage>
        <taxon>Eukaryota</taxon>
        <taxon>Sar</taxon>
        <taxon>Stramenopiles</taxon>
        <taxon>Ochrophyta</taxon>
        <taxon>Bacillariophyta</taxon>
        <taxon>Bacillariophyceae</taxon>
        <taxon>Bacillariophycidae</taxon>
        <taxon>Bacillariales</taxon>
        <taxon>Bacillariaceae</taxon>
        <taxon>Cylindrotheca</taxon>
    </lineage>
</organism>
<reference evidence="9" key="1">
    <citation type="submission" date="2023-08" db="EMBL/GenBank/DDBJ databases">
        <authorList>
            <person name="Audoor S."/>
            <person name="Bilcke G."/>
        </authorList>
    </citation>
    <scope>NUCLEOTIDE SEQUENCE</scope>
</reference>
<keyword evidence="2 7" id="KW-0813">Transport</keyword>
<dbReference type="EMBL" id="CAKOGP040002180">
    <property type="protein sequence ID" value="CAJ1964327.1"/>
    <property type="molecule type" value="Genomic_DNA"/>
</dbReference>
<evidence type="ECO:0008006" key="11">
    <source>
        <dbReference type="Google" id="ProtNLM"/>
    </source>
</evidence>
<evidence type="ECO:0000256" key="7">
    <source>
        <dbReference type="RuleBase" id="RU000488"/>
    </source>
</evidence>
<dbReference type="Pfam" id="PF00153">
    <property type="entry name" value="Mito_carr"/>
    <property type="match status" value="3"/>
</dbReference>
<gene>
    <name evidence="9" type="ORF">CYCCA115_LOCUS20577</name>
</gene>
<protein>
    <recommendedName>
        <fullName evidence="11">Mitochondrial carrier protein</fullName>
    </recommendedName>
</protein>
<keyword evidence="3 6" id="KW-0812">Transmembrane</keyword>
<dbReference type="GO" id="GO:0016020">
    <property type="term" value="C:membrane"/>
    <property type="evidence" value="ECO:0007669"/>
    <property type="project" value="UniProtKB-SubCell"/>
</dbReference>
<dbReference type="InterPro" id="IPR002067">
    <property type="entry name" value="MCP"/>
</dbReference>
<keyword evidence="4" id="KW-0677">Repeat</keyword>
<accession>A0AAD2JMC9</accession>
<dbReference type="SUPFAM" id="SSF103506">
    <property type="entry name" value="Mitochondrial carrier"/>
    <property type="match status" value="1"/>
</dbReference>
<comment type="similarity">
    <text evidence="7">Belongs to the mitochondrial carrier (TC 2.A.29) family.</text>
</comment>
<comment type="subcellular location">
    <subcellularLocation>
        <location evidence="1">Membrane</location>
        <topology evidence="1">Multi-pass membrane protein</topology>
    </subcellularLocation>
</comment>
<keyword evidence="8" id="KW-0732">Signal</keyword>
<dbReference type="PROSITE" id="PS50920">
    <property type="entry name" value="SOLCAR"/>
    <property type="match status" value="3"/>
</dbReference>
<dbReference type="Gene3D" id="1.50.40.10">
    <property type="entry name" value="Mitochondrial carrier domain"/>
    <property type="match status" value="1"/>
</dbReference>
<evidence type="ECO:0000256" key="6">
    <source>
        <dbReference type="PROSITE-ProRule" id="PRU00282"/>
    </source>
</evidence>
<evidence type="ECO:0000256" key="2">
    <source>
        <dbReference type="ARBA" id="ARBA00022448"/>
    </source>
</evidence>
<dbReference type="PANTHER" id="PTHR24089">
    <property type="entry name" value="SOLUTE CARRIER FAMILY 25"/>
    <property type="match status" value="1"/>
</dbReference>
<feature type="repeat" description="Solcar" evidence="6">
    <location>
        <begin position="326"/>
        <end position="415"/>
    </location>
</feature>
<dbReference type="PRINTS" id="PR00926">
    <property type="entry name" value="MITOCARRIER"/>
</dbReference>
<dbReference type="InterPro" id="IPR023395">
    <property type="entry name" value="MCP_dom_sf"/>
</dbReference>
<evidence type="ECO:0000256" key="1">
    <source>
        <dbReference type="ARBA" id="ARBA00004141"/>
    </source>
</evidence>
<evidence type="ECO:0000256" key="8">
    <source>
        <dbReference type="SAM" id="SignalP"/>
    </source>
</evidence>
<dbReference type="Proteomes" id="UP001295423">
    <property type="component" value="Unassembled WGS sequence"/>
</dbReference>
<feature type="signal peptide" evidence="8">
    <location>
        <begin position="1"/>
        <end position="32"/>
    </location>
</feature>
<comment type="caution">
    <text evidence="9">The sequence shown here is derived from an EMBL/GenBank/DDBJ whole genome shotgun (WGS) entry which is preliminary data.</text>
</comment>
<dbReference type="AlphaFoldDB" id="A0AAD2JMC9"/>
<keyword evidence="10" id="KW-1185">Reference proteome</keyword>
<evidence type="ECO:0000256" key="4">
    <source>
        <dbReference type="ARBA" id="ARBA00022737"/>
    </source>
</evidence>